<sequence length="83" mass="9301">MRRKSRFALHHLRTNTTSPQASISRLRRGQYKQGWQENGKSRLLFVSYLGAVLRKTFLAALKTTNAPCFGQGAFVVEGVGGYL</sequence>
<keyword evidence="2" id="KW-1185">Reference proteome</keyword>
<dbReference type="Proteomes" id="UP001597374">
    <property type="component" value="Unassembled WGS sequence"/>
</dbReference>
<protein>
    <submittedName>
        <fullName evidence="1">Uncharacterized protein</fullName>
    </submittedName>
</protein>
<evidence type="ECO:0000313" key="1">
    <source>
        <dbReference type="EMBL" id="MFD2248504.1"/>
    </source>
</evidence>
<accession>A0ABW5D5F2</accession>
<comment type="caution">
    <text evidence="1">The sequence shown here is derived from an EMBL/GenBank/DDBJ whole genome shotgun (WGS) entry which is preliminary data.</text>
</comment>
<dbReference type="RefSeq" id="WP_377498042.1">
    <property type="nucleotide sequence ID" value="NZ_JBHUIM010000004.1"/>
</dbReference>
<gene>
    <name evidence="1" type="ORF">ACFSKP_19715</name>
</gene>
<proteinExistence type="predicted"/>
<evidence type="ECO:0000313" key="2">
    <source>
        <dbReference type="Proteomes" id="UP001597374"/>
    </source>
</evidence>
<name>A0ABW5D5F2_9BACT</name>
<reference evidence="2" key="1">
    <citation type="journal article" date="2019" name="Int. J. Syst. Evol. Microbiol.">
        <title>The Global Catalogue of Microorganisms (GCM) 10K type strain sequencing project: providing services to taxonomists for standard genome sequencing and annotation.</title>
        <authorList>
            <consortium name="The Broad Institute Genomics Platform"/>
            <consortium name="The Broad Institute Genome Sequencing Center for Infectious Disease"/>
            <person name="Wu L."/>
            <person name="Ma J."/>
        </authorList>
    </citation>
    <scope>NUCLEOTIDE SEQUENCE [LARGE SCALE GENOMIC DNA]</scope>
    <source>
        <strain evidence="2">CGMCC 4.1782</strain>
    </source>
</reference>
<dbReference type="EMBL" id="JBHUIM010000004">
    <property type="protein sequence ID" value="MFD2248504.1"/>
    <property type="molecule type" value="Genomic_DNA"/>
</dbReference>
<feature type="non-terminal residue" evidence="1">
    <location>
        <position position="83"/>
    </location>
</feature>
<organism evidence="1 2">
    <name type="scientific">Pontibacter ruber</name>
    <dbReference type="NCBI Taxonomy" id="1343895"/>
    <lineage>
        <taxon>Bacteria</taxon>
        <taxon>Pseudomonadati</taxon>
        <taxon>Bacteroidota</taxon>
        <taxon>Cytophagia</taxon>
        <taxon>Cytophagales</taxon>
        <taxon>Hymenobacteraceae</taxon>
        <taxon>Pontibacter</taxon>
    </lineage>
</organism>